<accession>A0A7T2GLQ4</accession>
<dbReference type="Proteomes" id="UP000594873">
    <property type="component" value="Chromosome"/>
</dbReference>
<dbReference type="KEGG" id="sflv:IC614_00780"/>
<organism evidence="3 4">
    <name type="scientific">Allosphingosinicella flava</name>
    <dbReference type="NCBI Taxonomy" id="2771430"/>
    <lineage>
        <taxon>Bacteria</taxon>
        <taxon>Pseudomonadati</taxon>
        <taxon>Pseudomonadota</taxon>
        <taxon>Alphaproteobacteria</taxon>
        <taxon>Sphingomonadales</taxon>
        <taxon>Sphingomonadaceae</taxon>
        <taxon>Allosphingosinicella</taxon>
    </lineage>
</organism>
<protein>
    <submittedName>
        <fullName evidence="3">Acid phosphatase</fullName>
    </submittedName>
</protein>
<dbReference type="SFLD" id="SFLDG01125">
    <property type="entry name" value="C1.1:_Acid_Phosphatase_Like"/>
    <property type="match status" value="1"/>
</dbReference>
<dbReference type="PANTHER" id="PTHR31284">
    <property type="entry name" value="ACID PHOSPHATASE-LIKE PROTEIN"/>
    <property type="match status" value="1"/>
</dbReference>
<keyword evidence="4" id="KW-1185">Reference proteome</keyword>
<evidence type="ECO:0000313" key="4">
    <source>
        <dbReference type="Proteomes" id="UP000594873"/>
    </source>
</evidence>
<sequence>MKGRGILAVALALSLSACVTAPAQQASTVPAPAAKPAEPPATMQWLYGSGEAGALGIQAYHAMRDFVLVQALAKRSGQSVVLAEGSTLQAPQFRTCRPDEPLAVILDVDETALLNLGYEYDEAKGRAYDAGIWDRWEKTGAGAVAPVPGAVTALRAIRQAGVTVVFNSNRQAANAAATAAAIEGAGLGPAKHGETLFLKGDVAPGSEKDPRRALVANRYCVVAMAGDQLGDFSDLFNARDLAIPARRAAATGGTFARLWGNGWFLLPNPVYGPGVRGSFDDVFPADKRWSDPAGEK</sequence>
<proteinExistence type="predicted"/>
<name>A0A7T2GLQ4_9SPHN</name>
<dbReference type="InterPro" id="IPR006423">
    <property type="entry name" value="Lipo_e_P4"/>
</dbReference>
<dbReference type="GO" id="GO:0009279">
    <property type="term" value="C:cell outer membrane"/>
    <property type="evidence" value="ECO:0007669"/>
    <property type="project" value="InterPro"/>
</dbReference>
<dbReference type="InterPro" id="IPR023214">
    <property type="entry name" value="HAD_sf"/>
</dbReference>
<dbReference type="PANTHER" id="PTHR31284:SF10">
    <property type="entry name" value="ACID PHOSPHATASE-LIKE PROTEIN"/>
    <property type="match status" value="1"/>
</dbReference>
<reference evidence="3 4" key="1">
    <citation type="submission" date="2020-11" db="EMBL/GenBank/DDBJ databases">
        <title>Genome seq and assembly of Sphingosinicella sp.</title>
        <authorList>
            <person name="Chhetri G."/>
        </authorList>
    </citation>
    <scope>NUCLEOTIDE SEQUENCE [LARGE SCALE GENOMIC DNA]</scope>
    <source>
        <strain evidence="3 4">UDD2</strain>
    </source>
</reference>
<gene>
    <name evidence="3" type="ORF">IC614_00780</name>
</gene>
<dbReference type="InterPro" id="IPR005519">
    <property type="entry name" value="Acid_phosphat_B-like"/>
</dbReference>
<dbReference type="AlphaFoldDB" id="A0A7T2GLQ4"/>
<dbReference type="SUPFAM" id="SSF56784">
    <property type="entry name" value="HAD-like"/>
    <property type="match status" value="1"/>
</dbReference>
<dbReference type="PROSITE" id="PS51257">
    <property type="entry name" value="PROKAR_LIPOPROTEIN"/>
    <property type="match status" value="1"/>
</dbReference>
<dbReference type="Gene3D" id="3.40.50.1000">
    <property type="entry name" value="HAD superfamily/HAD-like"/>
    <property type="match status" value="1"/>
</dbReference>
<keyword evidence="1 2" id="KW-0732">Signal</keyword>
<dbReference type="InterPro" id="IPR036412">
    <property type="entry name" value="HAD-like_sf"/>
</dbReference>
<dbReference type="Pfam" id="PF03767">
    <property type="entry name" value="Acid_phosphat_B"/>
    <property type="match status" value="1"/>
</dbReference>
<dbReference type="SFLD" id="SFLDS00003">
    <property type="entry name" value="Haloacid_Dehalogenase"/>
    <property type="match status" value="1"/>
</dbReference>
<feature type="chain" id="PRO_5032890608" evidence="2">
    <location>
        <begin position="24"/>
        <end position="296"/>
    </location>
</feature>
<evidence type="ECO:0000256" key="1">
    <source>
        <dbReference type="ARBA" id="ARBA00022729"/>
    </source>
</evidence>
<dbReference type="EMBL" id="CP065592">
    <property type="protein sequence ID" value="QPQ56174.1"/>
    <property type="molecule type" value="Genomic_DNA"/>
</dbReference>
<evidence type="ECO:0000256" key="2">
    <source>
        <dbReference type="SAM" id="SignalP"/>
    </source>
</evidence>
<evidence type="ECO:0000313" key="3">
    <source>
        <dbReference type="EMBL" id="QPQ56174.1"/>
    </source>
</evidence>
<feature type="signal peptide" evidence="2">
    <location>
        <begin position="1"/>
        <end position="23"/>
    </location>
</feature>